<proteinExistence type="predicted"/>
<feature type="transmembrane region" description="Helical" evidence="2">
    <location>
        <begin position="214"/>
        <end position="232"/>
    </location>
</feature>
<accession>A0A6A5UEY2</accession>
<dbReference type="EMBL" id="ML976981">
    <property type="protein sequence ID" value="KAF1961456.1"/>
    <property type="molecule type" value="Genomic_DNA"/>
</dbReference>
<name>A0A6A5UEY2_9PLEO</name>
<feature type="region of interest" description="Disordered" evidence="1">
    <location>
        <begin position="279"/>
        <end position="303"/>
    </location>
</feature>
<evidence type="ECO:0000313" key="4">
    <source>
        <dbReference type="Proteomes" id="UP000800035"/>
    </source>
</evidence>
<feature type="region of interest" description="Disordered" evidence="1">
    <location>
        <begin position="324"/>
        <end position="374"/>
    </location>
</feature>
<feature type="compositionally biased region" description="Low complexity" evidence="1">
    <location>
        <begin position="343"/>
        <end position="357"/>
    </location>
</feature>
<dbReference type="OrthoDB" id="4941332at2759"/>
<dbReference type="Proteomes" id="UP000800035">
    <property type="component" value="Unassembled WGS sequence"/>
</dbReference>
<evidence type="ECO:0000256" key="2">
    <source>
        <dbReference type="SAM" id="Phobius"/>
    </source>
</evidence>
<evidence type="ECO:0000313" key="3">
    <source>
        <dbReference type="EMBL" id="KAF1961456.1"/>
    </source>
</evidence>
<dbReference type="AlphaFoldDB" id="A0A6A5UEY2"/>
<keyword evidence="2" id="KW-0812">Transmembrane</keyword>
<gene>
    <name evidence="3" type="ORF">CC80DRAFT_589812</name>
</gene>
<organism evidence="3 4">
    <name type="scientific">Byssothecium circinans</name>
    <dbReference type="NCBI Taxonomy" id="147558"/>
    <lineage>
        <taxon>Eukaryota</taxon>
        <taxon>Fungi</taxon>
        <taxon>Dikarya</taxon>
        <taxon>Ascomycota</taxon>
        <taxon>Pezizomycotina</taxon>
        <taxon>Dothideomycetes</taxon>
        <taxon>Pleosporomycetidae</taxon>
        <taxon>Pleosporales</taxon>
        <taxon>Massarineae</taxon>
        <taxon>Massarinaceae</taxon>
        <taxon>Byssothecium</taxon>
    </lineage>
</organism>
<sequence length="451" mass="49174">MDPISDVGASGDSIHDVGVSGDSNHDVERQSLDTDADIRLQIAKHGRFATVCLYFIFPEALIVIEEVEKHVLRGEDQQVAAFMKSYASSFNMTGVAGAIIAQVAISALALTNLETSHWTATAFFISSLVTGCLSVYFSCSISPAFHGLHTAKDVKAFFSRIPQSKGLKRLEAFIASERYQHDLEAWTADMGRMPIIISLSAAFMFVVPRTLLRVALGTLLIGLGIYLGKLYTARLVPSYGSGGALGILISYLASALFGIGSYWILDAFKFLEKKRLEKIRGEDQSQSRDPVPSSLGRGDEMMQPNPILLDAQVHASERVEMITRGNPASLGGCTPEERSSGVQEQQQPLEPNEESLQVSNSEGLPIGDEGRVSPNVEDITLSDETDGMDAPIPPNLCDDVSSNEEVQVEAMESIRTRSETASDLHQILKELLRAQEESLRINQRLLEALSI</sequence>
<reference evidence="3" key="1">
    <citation type="journal article" date="2020" name="Stud. Mycol.">
        <title>101 Dothideomycetes genomes: a test case for predicting lifestyles and emergence of pathogens.</title>
        <authorList>
            <person name="Haridas S."/>
            <person name="Albert R."/>
            <person name="Binder M."/>
            <person name="Bloem J."/>
            <person name="Labutti K."/>
            <person name="Salamov A."/>
            <person name="Andreopoulos B."/>
            <person name="Baker S."/>
            <person name="Barry K."/>
            <person name="Bills G."/>
            <person name="Bluhm B."/>
            <person name="Cannon C."/>
            <person name="Castanera R."/>
            <person name="Culley D."/>
            <person name="Daum C."/>
            <person name="Ezra D."/>
            <person name="Gonzalez J."/>
            <person name="Henrissat B."/>
            <person name="Kuo A."/>
            <person name="Liang C."/>
            <person name="Lipzen A."/>
            <person name="Lutzoni F."/>
            <person name="Magnuson J."/>
            <person name="Mondo S."/>
            <person name="Nolan M."/>
            <person name="Ohm R."/>
            <person name="Pangilinan J."/>
            <person name="Park H.-J."/>
            <person name="Ramirez L."/>
            <person name="Alfaro M."/>
            <person name="Sun H."/>
            <person name="Tritt A."/>
            <person name="Yoshinaga Y."/>
            <person name="Zwiers L.-H."/>
            <person name="Turgeon B."/>
            <person name="Goodwin S."/>
            <person name="Spatafora J."/>
            <person name="Crous P."/>
            <person name="Grigoriev I."/>
        </authorList>
    </citation>
    <scope>NUCLEOTIDE SEQUENCE</scope>
    <source>
        <strain evidence="3">CBS 675.92</strain>
    </source>
</reference>
<evidence type="ECO:0000256" key="1">
    <source>
        <dbReference type="SAM" id="MobiDB-lite"/>
    </source>
</evidence>
<keyword evidence="4" id="KW-1185">Reference proteome</keyword>
<feature type="transmembrane region" description="Helical" evidence="2">
    <location>
        <begin position="122"/>
        <end position="145"/>
    </location>
</feature>
<feature type="region of interest" description="Disordered" evidence="1">
    <location>
        <begin position="1"/>
        <end position="28"/>
    </location>
</feature>
<feature type="transmembrane region" description="Helical" evidence="2">
    <location>
        <begin position="244"/>
        <end position="265"/>
    </location>
</feature>
<feature type="transmembrane region" description="Helical" evidence="2">
    <location>
        <begin position="90"/>
        <end position="110"/>
    </location>
</feature>
<keyword evidence="2" id="KW-1133">Transmembrane helix</keyword>
<protein>
    <submittedName>
        <fullName evidence="3">Uncharacterized protein</fullName>
    </submittedName>
</protein>
<keyword evidence="2" id="KW-0472">Membrane</keyword>